<name>A0A2U1QGB8_ARTAN</name>
<comment type="caution">
    <text evidence="3">The sequence shown here is derived from an EMBL/GenBank/DDBJ whole genome shotgun (WGS) entry which is preliminary data.</text>
</comment>
<protein>
    <submittedName>
        <fullName evidence="3">Subtilisin-like protease SBT1.8</fullName>
    </submittedName>
</protein>
<dbReference type="GO" id="GO:0004252">
    <property type="term" value="F:serine-type endopeptidase activity"/>
    <property type="evidence" value="ECO:0007669"/>
    <property type="project" value="InterPro"/>
</dbReference>
<dbReference type="GO" id="GO:0006508">
    <property type="term" value="P:proteolysis"/>
    <property type="evidence" value="ECO:0007669"/>
    <property type="project" value="UniProtKB-KW"/>
</dbReference>
<gene>
    <name evidence="3" type="ORF">CTI12_AA033120</name>
</gene>
<keyword evidence="3" id="KW-0378">Hydrolase</keyword>
<comment type="similarity">
    <text evidence="1">Belongs to the peptidase S8 family.</text>
</comment>
<dbReference type="InterPro" id="IPR036852">
    <property type="entry name" value="Peptidase_S8/S53_dom_sf"/>
</dbReference>
<keyword evidence="3" id="KW-0645">Protease</keyword>
<dbReference type="Gene3D" id="3.40.50.200">
    <property type="entry name" value="Peptidase S8/S53 domain"/>
    <property type="match status" value="2"/>
</dbReference>
<dbReference type="STRING" id="35608.A0A2U1QGB8"/>
<sequence>MVMMFLDIDACSQERQKLASLDGIIDIGIWPESESFNDDGFCPIPKKWKGECAGGLNFTCNKKFIGARSYSIEGILSRRSMTCPHVVADAAYVKSLHPKWSPAIVAALINTAREMDPAHNSQDEFTYGSGHIDHVKGMDPGLVYDTVIEDYHNIWCHALKAAGNATIKNTTCPEKLKLSEINYPLMAVLVDVKSPFVISFPRTVTKCGPSECNLCCINTKRKLKTKFKRWAQQTRVHITKPDDIFCCDCYGKY</sequence>
<organism evidence="3 4">
    <name type="scientific">Artemisia annua</name>
    <name type="common">Sweet wormwood</name>
    <dbReference type="NCBI Taxonomy" id="35608"/>
    <lineage>
        <taxon>Eukaryota</taxon>
        <taxon>Viridiplantae</taxon>
        <taxon>Streptophyta</taxon>
        <taxon>Embryophyta</taxon>
        <taxon>Tracheophyta</taxon>
        <taxon>Spermatophyta</taxon>
        <taxon>Magnoliopsida</taxon>
        <taxon>eudicotyledons</taxon>
        <taxon>Gunneridae</taxon>
        <taxon>Pentapetalae</taxon>
        <taxon>asterids</taxon>
        <taxon>campanulids</taxon>
        <taxon>Asterales</taxon>
        <taxon>Asteraceae</taxon>
        <taxon>Asteroideae</taxon>
        <taxon>Anthemideae</taxon>
        <taxon>Artemisiinae</taxon>
        <taxon>Artemisia</taxon>
    </lineage>
</organism>
<dbReference type="PANTHER" id="PTHR10795">
    <property type="entry name" value="PROPROTEIN CONVERTASE SUBTILISIN/KEXIN"/>
    <property type="match status" value="1"/>
</dbReference>
<evidence type="ECO:0000313" key="3">
    <source>
        <dbReference type="EMBL" id="PWA97066.1"/>
    </source>
</evidence>
<dbReference type="EMBL" id="PKPP01000146">
    <property type="protein sequence ID" value="PWA97066.1"/>
    <property type="molecule type" value="Genomic_DNA"/>
</dbReference>
<dbReference type="Proteomes" id="UP000245207">
    <property type="component" value="Unassembled WGS sequence"/>
</dbReference>
<evidence type="ECO:0000256" key="1">
    <source>
        <dbReference type="ARBA" id="ARBA00011073"/>
    </source>
</evidence>
<reference evidence="3 4" key="1">
    <citation type="journal article" date="2018" name="Mol. Plant">
        <title>The genome of Artemisia annua provides insight into the evolution of Asteraceae family and artemisinin biosynthesis.</title>
        <authorList>
            <person name="Shen Q."/>
            <person name="Zhang L."/>
            <person name="Liao Z."/>
            <person name="Wang S."/>
            <person name="Yan T."/>
            <person name="Shi P."/>
            <person name="Liu M."/>
            <person name="Fu X."/>
            <person name="Pan Q."/>
            <person name="Wang Y."/>
            <person name="Lv Z."/>
            <person name="Lu X."/>
            <person name="Zhang F."/>
            <person name="Jiang W."/>
            <person name="Ma Y."/>
            <person name="Chen M."/>
            <person name="Hao X."/>
            <person name="Li L."/>
            <person name="Tang Y."/>
            <person name="Lv G."/>
            <person name="Zhou Y."/>
            <person name="Sun X."/>
            <person name="Brodelius P.E."/>
            <person name="Rose J.K.C."/>
            <person name="Tang K."/>
        </authorList>
    </citation>
    <scope>NUCLEOTIDE SEQUENCE [LARGE SCALE GENOMIC DNA]</scope>
    <source>
        <strain evidence="4">cv. Huhao1</strain>
        <tissue evidence="3">Leaf</tissue>
    </source>
</reference>
<dbReference type="InterPro" id="IPR045051">
    <property type="entry name" value="SBT"/>
</dbReference>
<dbReference type="SUPFAM" id="SSF52743">
    <property type="entry name" value="Subtilisin-like"/>
    <property type="match status" value="1"/>
</dbReference>
<keyword evidence="2" id="KW-0732">Signal</keyword>
<keyword evidence="4" id="KW-1185">Reference proteome</keyword>
<evidence type="ECO:0000256" key="2">
    <source>
        <dbReference type="ARBA" id="ARBA00022729"/>
    </source>
</evidence>
<proteinExistence type="inferred from homology"/>
<evidence type="ECO:0000313" key="4">
    <source>
        <dbReference type="Proteomes" id="UP000245207"/>
    </source>
</evidence>
<accession>A0A2U1QGB8</accession>
<dbReference type="OrthoDB" id="4803627at2759"/>
<dbReference type="AlphaFoldDB" id="A0A2U1QGB8"/>